<protein>
    <submittedName>
        <fullName evidence="1">Uncharacterized protein</fullName>
    </submittedName>
</protein>
<sequence length="53" mass="6070">MIAKCEDCGLVISIAEKDNYIVLSETERLPKRLLIGQRILSCPFCNKIMEIEE</sequence>
<name>A0A9E8VBU5_9CAUD</name>
<gene>
    <name evidence="1" type="ORF">FHOMOCKG_00100</name>
</gene>
<evidence type="ECO:0000313" key="1">
    <source>
        <dbReference type="EMBL" id="WAE39628.1"/>
    </source>
</evidence>
<organism evidence="1 2">
    <name type="scientific">Methanophagales virus GBV302</name>
    <dbReference type="NCBI Taxonomy" id="2999281"/>
    <lineage>
        <taxon>Viruses</taxon>
        <taxon>Duplodnaviria</taxon>
        <taxon>Heunggongvirae</taxon>
        <taxon>Uroviricota</taxon>
        <taxon>Caudoviricetes</taxon>
        <taxon>Nakonvirales</taxon>
        <taxon>Ekchuahviridae</taxon>
        <taxon>Kukulkanvirus</taxon>
        <taxon>Kukulkanvirus mexicoense</taxon>
    </lineage>
</organism>
<dbReference type="Proteomes" id="UP001156237">
    <property type="component" value="Segment"/>
</dbReference>
<accession>A0A9E8VBU5</accession>
<reference evidence="1 2" key="1">
    <citation type="submission" date="2022-10" db="EMBL/GenBank/DDBJ databases">
        <title>Evolutionary Diversification of Methanotrophic Ca. Methanophagales (ANME-1) and Their Expansive Virome.</title>
        <authorList>
            <person name="Laso-Perez R."/>
            <person name="Wu F."/>
            <person name="Cremiere A."/>
            <person name="Speth D.R."/>
            <person name="Magyar J.S."/>
            <person name="Krupovic M."/>
            <person name="Orphan V.J."/>
        </authorList>
    </citation>
    <scope>NUCLEOTIDE SEQUENCE [LARGE SCALE GENOMIC DNA]</scope>
</reference>
<evidence type="ECO:0000313" key="2">
    <source>
        <dbReference type="Proteomes" id="UP001156237"/>
    </source>
</evidence>
<proteinExistence type="predicted"/>
<dbReference type="EMBL" id="OP880253">
    <property type="protein sequence ID" value="WAE39628.1"/>
    <property type="molecule type" value="Genomic_DNA"/>
</dbReference>
<keyword evidence="2" id="KW-1185">Reference proteome</keyword>